<keyword evidence="6" id="KW-1185">Reference proteome</keyword>
<dbReference type="PATRIC" id="fig|123899.6.peg.1756"/>
<dbReference type="Pfam" id="PF16970">
    <property type="entry name" value="FimA"/>
    <property type="match status" value="1"/>
</dbReference>
<accession>A0A157SG34</accession>
<dbReference type="OrthoDB" id="8586454at2"/>
<evidence type="ECO:0000256" key="1">
    <source>
        <dbReference type="ARBA" id="ARBA00004561"/>
    </source>
</evidence>
<dbReference type="InterPro" id="IPR008966">
    <property type="entry name" value="Adhesion_dom_sf"/>
</dbReference>
<dbReference type="Gene3D" id="2.60.40.1090">
    <property type="entry name" value="Fimbrial-type adhesion domain"/>
    <property type="match status" value="1"/>
</dbReference>
<gene>
    <name evidence="5" type="ORF">SAMEA3906487_01769</name>
</gene>
<evidence type="ECO:0000256" key="2">
    <source>
        <dbReference type="ARBA" id="ARBA00006671"/>
    </source>
</evidence>
<evidence type="ECO:0000313" key="6">
    <source>
        <dbReference type="Proteomes" id="UP000076825"/>
    </source>
</evidence>
<organism evidence="5 6">
    <name type="scientific">Bordetella trematum</name>
    <dbReference type="NCBI Taxonomy" id="123899"/>
    <lineage>
        <taxon>Bacteria</taxon>
        <taxon>Pseudomonadati</taxon>
        <taxon>Pseudomonadota</taxon>
        <taxon>Betaproteobacteria</taxon>
        <taxon>Burkholderiales</taxon>
        <taxon>Alcaligenaceae</taxon>
        <taxon>Bordetella</taxon>
    </lineage>
</organism>
<dbReference type="KEGG" id="btrm:SAMEA390648701769"/>
<dbReference type="SUPFAM" id="SSF49401">
    <property type="entry name" value="Bacterial adhesins"/>
    <property type="match status" value="1"/>
</dbReference>
<keyword evidence="4" id="KW-0281">Fimbrium</keyword>
<dbReference type="STRING" id="123899.SAMEA3906487_01769"/>
<comment type="subcellular location">
    <subcellularLocation>
        <location evidence="1">Fimbrium</location>
    </subcellularLocation>
</comment>
<dbReference type="Proteomes" id="UP000076825">
    <property type="component" value="Chromosome 1"/>
</dbReference>
<dbReference type="RefSeq" id="WP_127070763.1">
    <property type="nucleotide sequence ID" value="NZ_CP016340.1"/>
</dbReference>
<sequence>MTNPLPHHPVTTAAERRGRLALLGLALGLAPMPLLAADGTITITGEITSQTCKINGAEPPANLLVTLPRISTTALKNTNDVAGATAFQIKLTDCPATLDNKNLKAYFEPGGTVDPATHNLIAYTTTSPPTTAASAIPSTGVGASDTFQSVQIQLTNPDGTIIKAGAPLAEQAVQEVKASKAAGASTADATLTYLARYVRTSSNAITPGKLHAYVQYSIVYP</sequence>
<dbReference type="PANTHER" id="PTHR33420:SF3">
    <property type="entry name" value="FIMBRIAL SUBUNIT ELFA"/>
    <property type="match status" value="1"/>
</dbReference>
<dbReference type="GO" id="GO:0043709">
    <property type="term" value="P:cell adhesion involved in single-species biofilm formation"/>
    <property type="evidence" value="ECO:0007669"/>
    <property type="project" value="TreeGrafter"/>
</dbReference>
<proteinExistence type="inferred from homology"/>
<reference evidence="5 6" key="1">
    <citation type="submission" date="2016-04" db="EMBL/GenBank/DDBJ databases">
        <authorList>
            <consortium name="Pathogen Informatics"/>
        </authorList>
    </citation>
    <scope>NUCLEOTIDE SEQUENCE [LARGE SCALE GENOMIC DNA]</scope>
    <source>
        <strain evidence="5 6">H044680328</strain>
    </source>
</reference>
<keyword evidence="3" id="KW-0732">Signal</keyword>
<protein>
    <submittedName>
        <fullName evidence="5">Fimbrial subunit</fullName>
    </submittedName>
</protein>
<name>A0A157SG34_9BORD</name>
<dbReference type="InterPro" id="IPR039458">
    <property type="entry name" value="FimA-like"/>
</dbReference>
<dbReference type="AlphaFoldDB" id="A0A157SG34"/>
<evidence type="ECO:0000256" key="4">
    <source>
        <dbReference type="ARBA" id="ARBA00023263"/>
    </source>
</evidence>
<comment type="similarity">
    <text evidence="2">Belongs to the fimbrial protein family.</text>
</comment>
<dbReference type="InterPro" id="IPR036937">
    <property type="entry name" value="Adhesion_dom_fimbrial_sf"/>
</dbReference>
<evidence type="ECO:0000256" key="3">
    <source>
        <dbReference type="ARBA" id="ARBA00022729"/>
    </source>
</evidence>
<dbReference type="GO" id="GO:0009289">
    <property type="term" value="C:pilus"/>
    <property type="evidence" value="ECO:0007669"/>
    <property type="project" value="UniProtKB-SubCell"/>
</dbReference>
<dbReference type="eggNOG" id="COG3539">
    <property type="taxonomic scope" value="Bacteria"/>
</dbReference>
<dbReference type="EMBL" id="LT546645">
    <property type="protein sequence ID" value="SAI69387.1"/>
    <property type="molecule type" value="Genomic_DNA"/>
</dbReference>
<evidence type="ECO:0000313" key="5">
    <source>
        <dbReference type="EMBL" id="SAI69387.1"/>
    </source>
</evidence>
<dbReference type="PANTHER" id="PTHR33420">
    <property type="entry name" value="FIMBRIAL SUBUNIT ELFA-RELATED"/>
    <property type="match status" value="1"/>
</dbReference>
<dbReference type="GeneID" id="56590948"/>
<dbReference type="InterPro" id="IPR050263">
    <property type="entry name" value="Bact_Fimbrial_Adh_Pro"/>
</dbReference>